<accession>A0A9P8YJP3</accession>
<organism evidence="2 3">
    <name type="scientific">Microdochium trichocladiopsis</name>
    <dbReference type="NCBI Taxonomy" id="1682393"/>
    <lineage>
        <taxon>Eukaryota</taxon>
        <taxon>Fungi</taxon>
        <taxon>Dikarya</taxon>
        <taxon>Ascomycota</taxon>
        <taxon>Pezizomycotina</taxon>
        <taxon>Sordariomycetes</taxon>
        <taxon>Xylariomycetidae</taxon>
        <taxon>Xylariales</taxon>
        <taxon>Microdochiaceae</taxon>
        <taxon>Microdochium</taxon>
    </lineage>
</organism>
<sequence>MSSEGGADATGAAQTGALDFYDGPYLASPTAAPGPFVAMHRTRGFHPKLLLLHTRAGSEGSRVSSNDTGGPPAPRSCRFVSAQAQITQGSSPLFAAALSPHVIDCDSRGVSVPLLRDGQASTAPRPRNTARQATARALLQTGQSYKLEATGQS</sequence>
<feature type="region of interest" description="Disordered" evidence="1">
    <location>
        <begin position="56"/>
        <end position="75"/>
    </location>
</feature>
<dbReference type="RefSeq" id="XP_046018324.1">
    <property type="nucleotide sequence ID" value="XM_046156222.1"/>
</dbReference>
<comment type="caution">
    <text evidence="2">The sequence shown here is derived from an EMBL/GenBank/DDBJ whole genome shotgun (WGS) entry which is preliminary data.</text>
</comment>
<gene>
    <name evidence="2" type="ORF">B0I36DRAFT_344039</name>
</gene>
<dbReference type="GeneID" id="70185768"/>
<dbReference type="AlphaFoldDB" id="A0A9P8YJP3"/>
<evidence type="ECO:0000256" key="1">
    <source>
        <dbReference type="SAM" id="MobiDB-lite"/>
    </source>
</evidence>
<protein>
    <submittedName>
        <fullName evidence="2">Uncharacterized protein</fullName>
    </submittedName>
</protein>
<name>A0A9P8YJP3_9PEZI</name>
<evidence type="ECO:0000313" key="3">
    <source>
        <dbReference type="Proteomes" id="UP000756346"/>
    </source>
</evidence>
<proteinExistence type="predicted"/>
<keyword evidence="3" id="KW-1185">Reference proteome</keyword>
<reference evidence="2" key="1">
    <citation type="journal article" date="2021" name="Nat. Commun.">
        <title>Genetic determinants of endophytism in the Arabidopsis root mycobiome.</title>
        <authorList>
            <person name="Mesny F."/>
            <person name="Miyauchi S."/>
            <person name="Thiergart T."/>
            <person name="Pickel B."/>
            <person name="Atanasova L."/>
            <person name="Karlsson M."/>
            <person name="Huettel B."/>
            <person name="Barry K.W."/>
            <person name="Haridas S."/>
            <person name="Chen C."/>
            <person name="Bauer D."/>
            <person name="Andreopoulos W."/>
            <person name="Pangilinan J."/>
            <person name="LaButti K."/>
            <person name="Riley R."/>
            <person name="Lipzen A."/>
            <person name="Clum A."/>
            <person name="Drula E."/>
            <person name="Henrissat B."/>
            <person name="Kohler A."/>
            <person name="Grigoriev I.V."/>
            <person name="Martin F.M."/>
            <person name="Hacquard S."/>
        </authorList>
    </citation>
    <scope>NUCLEOTIDE SEQUENCE</scope>
    <source>
        <strain evidence="2">MPI-CAGE-CH-0230</strain>
    </source>
</reference>
<dbReference type="Proteomes" id="UP000756346">
    <property type="component" value="Unassembled WGS sequence"/>
</dbReference>
<evidence type="ECO:0000313" key="2">
    <source>
        <dbReference type="EMBL" id="KAH7040269.1"/>
    </source>
</evidence>
<dbReference type="EMBL" id="JAGTJQ010000001">
    <property type="protein sequence ID" value="KAH7040269.1"/>
    <property type="molecule type" value="Genomic_DNA"/>
</dbReference>